<accession>A0ABQ4MFM0</accession>
<keyword evidence="2" id="KW-0812">Transmembrane</keyword>
<evidence type="ECO:0000313" key="4">
    <source>
        <dbReference type="EMBL" id="GIP54205.1"/>
    </source>
</evidence>
<protein>
    <submittedName>
        <fullName evidence="4">Uncharacterized protein</fullName>
    </submittedName>
</protein>
<dbReference type="EMBL" id="BOSL01000010">
    <property type="protein sequence ID" value="GIP54205.1"/>
    <property type="molecule type" value="Genomic_DNA"/>
</dbReference>
<reference evidence="4 5" key="1">
    <citation type="submission" date="2021-03" db="EMBL/GenBank/DDBJ databases">
        <title>Antimicrobial resistance genes in bacteria isolated from Japanese honey, and their potential for conferring macrolide and lincosamide resistance in the American foulbrood pathogen Paenibacillus larvae.</title>
        <authorList>
            <person name="Okamoto M."/>
            <person name="Kumagai M."/>
            <person name="Kanamori H."/>
            <person name="Takamatsu D."/>
        </authorList>
    </citation>
    <scope>NUCLEOTIDE SEQUENCE [LARGE SCALE GENOMIC DNA]</scope>
    <source>
        <strain evidence="4 5">J42TS3</strain>
    </source>
</reference>
<keyword evidence="1" id="KW-0175">Coiled coil</keyword>
<feature type="transmembrane region" description="Helical" evidence="2">
    <location>
        <begin position="118"/>
        <end position="137"/>
    </location>
</feature>
<evidence type="ECO:0000256" key="1">
    <source>
        <dbReference type="SAM" id="Coils"/>
    </source>
</evidence>
<feature type="coiled-coil region" evidence="1">
    <location>
        <begin position="57"/>
        <end position="105"/>
    </location>
</feature>
<keyword evidence="5" id="KW-1185">Reference proteome</keyword>
<comment type="caution">
    <text evidence="4">The sequence shown here is derived from an EMBL/GenBank/DDBJ whole genome shotgun (WGS) entry which is preliminary data.</text>
</comment>
<dbReference type="RefSeq" id="WP_211023770.1">
    <property type="nucleotide sequence ID" value="NZ_BOSL01000010.1"/>
</dbReference>
<dbReference type="Proteomes" id="UP000679992">
    <property type="component" value="Unassembled WGS sequence"/>
</dbReference>
<proteinExistence type="predicted"/>
<feature type="chain" id="PRO_5046808921" evidence="3">
    <location>
        <begin position="26"/>
        <end position="143"/>
    </location>
</feature>
<evidence type="ECO:0000256" key="3">
    <source>
        <dbReference type="SAM" id="SignalP"/>
    </source>
</evidence>
<name>A0ABQ4MFM0_9BACL</name>
<gene>
    <name evidence="4" type="ORF">J42TS3_32400</name>
</gene>
<keyword evidence="2" id="KW-1133">Transmembrane helix</keyword>
<keyword evidence="2" id="KW-0472">Membrane</keyword>
<evidence type="ECO:0000313" key="5">
    <source>
        <dbReference type="Proteomes" id="UP000679992"/>
    </source>
</evidence>
<sequence>MRLCSIPFVKTAVCALLVCSVLLTGGPLLPNQPRAHAGYFSDLYKGVKELSELPDEVNELKASYQMTQDKLAEAESTMEAYRQQNEALLEQNRELSASVAALTEAQQAREASARKTRILILTGVLLLAGYFILLRIIRVVLRR</sequence>
<feature type="signal peptide" evidence="3">
    <location>
        <begin position="1"/>
        <end position="25"/>
    </location>
</feature>
<evidence type="ECO:0000256" key="2">
    <source>
        <dbReference type="SAM" id="Phobius"/>
    </source>
</evidence>
<organism evidence="4 5">
    <name type="scientific">Paenibacillus vini</name>
    <dbReference type="NCBI Taxonomy" id="1476024"/>
    <lineage>
        <taxon>Bacteria</taxon>
        <taxon>Bacillati</taxon>
        <taxon>Bacillota</taxon>
        <taxon>Bacilli</taxon>
        <taxon>Bacillales</taxon>
        <taxon>Paenibacillaceae</taxon>
        <taxon>Paenibacillus</taxon>
    </lineage>
</organism>
<keyword evidence="3" id="KW-0732">Signal</keyword>